<organism evidence="2 3">
    <name type="scientific">Leishmania donovani</name>
    <dbReference type="NCBI Taxonomy" id="5661"/>
    <lineage>
        <taxon>Eukaryota</taxon>
        <taxon>Discoba</taxon>
        <taxon>Euglenozoa</taxon>
        <taxon>Kinetoplastea</taxon>
        <taxon>Metakinetoplastina</taxon>
        <taxon>Trypanosomatida</taxon>
        <taxon>Trypanosomatidae</taxon>
        <taxon>Leishmaniinae</taxon>
        <taxon>Leishmania</taxon>
    </lineage>
</organism>
<name>A0A504X4G6_LEIDO</name>
<dbReference type="VEuPathDB" id="TriTrypDB:LdCL_020012450"/>
<evidence type="ECO:0000313" key="3">
    <source>
        <dbReference type="Proteomes" id="UP000318821"/>
    </source>
</evidence>
<proteinExistence type="predicted"/>
<dbReference type="EMBL" id="RHLD01000067">
    <property type="protein sequence ID" value="TPP43926.1"/>
    <property type="molecule type" value="Genomic_DNA"/>
</dbReference>
<protein>
    <submittedName>
        <fullName evidence="2">Uncharacterized protein</fullName>
    </submittedName>
</protein>
<dbReference type="VEuPathDB" id="TriTrypDB:LdBPK_020690.1"/>
<dbReference type="VEuPathDB" id="TriTrypDB:LdBPK_020700.1"/>
<feature type="region of interest" description="Disordered" evidence="1">
    <location>
        <begin position="431"/>
        <end position="450"/>
    </location>
</feature>
<evidence type="ECO:0000313" key="2">
    <source>
        <dbReference type="EMBL" id="TPP43926.1"/>
    </source>
</evidence>
<evidence type="ECO:0000256" key="1">
    <source>
        <dbReference type="SAM" id="MobiDB-lite"/>
    </source>
</evidence>
<dbReference type="SUPFAM" id="SSF51735">
    <property type="entry name" value="NAD(P)-binding Rossmann-fold domains"/>
    <property type="match status" value="1"/>
</dbReference>
<dbReference type="InterPro" id="IPR036291">
    <property type="entry name" value="NAD(P)-bd_dom_sf"/>
</dbReference>
<feature type="compositionally biased region" description="Pro residues" evidence="1">
    <location>
        <begin position="435"/>
        <end position="450"/>
    </location>
</feature>
<dbReference type="VEuPathDB" id="TriTrypDB:LdCL_020012500"/>
<dbReference type="AlphaFoldDB" id="A0A504X4G6"/>
<gene>
    <name evidence="2" type="ORF">CGC20_35420</name>
</gene>
<accession>A0A504X4G6</accession>
<comment type="caution">
    <text evidence="2">The sequence shown here is derived from an EMBL/GenBank/DDBJ whole genome shotgun (WGS) entry which is preliminary data.</text>
</comment>
<reference evidence="3" key="1">
    <citation type="submission" date="2019-02" db="EMBL/GenBank/DDBJ databases">
        <title>FDA dAtabase for Regulatory Grade micrObial Sequences (FDA-ARGOS): Supporting development and validation of Infectious Disease Dx tests.</title>
        <authorList>
            <person name="Duncan R."/>
            <person name="Fisher C."/>
            <person name="Tallon L."/>
            <person name="Sadzewicz L."/>
            <person name="Sengamalay N."/>
            <person name="Ott S."/>
            <person name="Godinez A."/>
            <person name="Nagaraj S."/>
            <person name="Vavikolanu K."/>
            <person name="Vyas G."/>
            <person name="Nadendla S."/>
            <person name="Aluvathingal J."/>
            <person name="Sichtig H."/>
        </authorList>
    </citation>
    <scope>NUCLEOTIDE SEQUENCE [LARGE SCALE GENOMIC DNA]</scope>
    <source>
        <strain evidence="3">FDAARGOS_360</strain>
    </source>
</reference>
<sequence length="450" mass="48768">MSLIFSTTSPPPVEVAADDSRWDALAAECQRCSASLYKCKQEAERIVQSMDGVLFCAALEATPPSVCGAAADPGRAILETLLEHGCAAFLANVDGASVASLRDELDNHGAAAERALESTTLDSACCAREDAAPLMRASLALELIPFNTCVSVRHLGTGNTPMGEHLTPATHQQPENLGKALPIGRLQHPHAVYARLPGAAAPDALVCPLHYSDRQQGGVHRNSAEAWFTPPPLLYHTDFAETYCGFDRQRVGYTRPLAERSIIRVEGDREVAANAAATMQPRRSSLSDAISAFTSTFGAARATADSFATLYHRNGINADTIRIAPMAVVMHEYGWARYVGEPTVRRARCSDSFDSSPNLTVEQRLRLYAFFSDFMWKDRKGWDVLLGVSWERLRPRRAAGAAGAQGTGHQHKVRGGAHERLDARWHLALHRGVGPPWPPPPPPGRADPSL</sequence>
<dbReference type="Proteomes" id="UP000318821">
    <property type="component" value="Unassembled WGS sequence"/>
</dbReference>